<organism evidence="1 2">
    <name type="scientific">Kribbella shirazensis</name>
    <dbReference type="NCBI Taxonomy" id="1105143"/>
    <lineage>
        <taxon>Bacteria</taxon>
        <taxon>Bacillati</taxon>
        <taxon>Actinomycetota</taxon>
        <taxon>Actinomycetes</taxon>
        <taxon>Propionibacteriales</taxon>
        <taxon>Kribbellaceae</taxon>
        <taxon>Kribbella</taxon>
    </lineage>
</organism>
<evidence type="ECO:0000313" key="2">
    <source>
        <dbReference type="Proteomes" id="UP000555407"/>
    </source>
</evidence>
<name>A0A7X5VAQ3_9ACTN</name>
<sequence length="55" mass="6035">MTVIGDRAEVLGNWPGLFRGSGGGEQLYVDQIRPVERAQLLVNNEDPAAPTLTRR</sequence>
<dbReference type="Proteomes" id="UP000555407">
    <property type="component" value="Unassembled WGS sequence"/>
</dbReference>
<proteinExistence type="predicted"/>
<dbReference type="AlphaFoldDB" id="A0A7X5VAQ3"/>
<gene>
    <name evidence="1" type="ORF">BJY22_003048</name>
</gene>
<dbReference type="EMBL" id="JAASRO010000001">
    <property type="protein sequence ID" value="NIK57331.1"/>
    <property type="molecule type" value="Genomic_DNA"/>
</dbReference>
<accession>A0A7X5VAQ3</accession>
<protein>
    <submittedName>
        <fullName evidence="1">Uncharacterized protein</fullName>
    </submittedName>
</protein>
<evidence type="ECO:0000313" key="1">
    <source>
        <dbReference type="EMBL" id="NIK57331.1"/>
    </source>
</evidence>
<reference evidence="1 2" key="1">
    <citation type="submission" date="2020-03" db="EMBL/GenBank/DDBJ databases">
        <title>Sequencing the genomes of 1000 actinobacteria strains.</title>
        <authorList>
            <person name="Klenk H.-P."/>
        </authorList>
    </citation>
    <scope>NUCLEOTIDE SEQUENCE [LARGE SCALE GENOMIC DNA]</scope>
    <source>
        <strain evidence="1 2">DSM 45490</strain>
    </source>
</reference>
<comment type="caution">
    <text evidence="1">The sequence shown here is derived from an EMBL/GenBank/DDBJ whole genome shotgun (WGS) entry which is preliminary data.</text>
</comment>
<dbReference type="RefSeq" id="WP_167207344.1">
    <property type="nucleotide sequence ID" value="NZ_JAASRO010000001.1"/>
</dbReference>
<keyword evidence="2" id="KW-1185">Reference proteome</keyword>